<protein>
    <submittedName>
        <fullName evidence="2">Uncharacterized protein</fullName>
    </submittedName>
</protein>
<keyword evidence="3" id="KW-1185">Reference proteome</keyword>
<proteinExistence type="predicted"/>
<dbReference type="Proteomes" id="UP000095751">
    <property type="component" value="Unassembled WGS sequence"/>
</dbReference>
<dbReference type="EMBL" id="KV784358">
    <property type="protein sequence ID" value="OEU16398.1"/>
    <property type="molecule type" value="Genomic_DNA"/>
</dbReference>
<accession>A0A1E7FDZ1</accession>
<organism evidence="2 3">
    <name type="scientific">Fragilariopsis cylindrus CCMP1102</name>
    <dbReference type="NCBI Taxonomy" id="635003"/>
    <lineage>
        <taxon>Eukaryota</taxon>
        <taxon>Sar</taxon>
        <taxon>Stramenopiles</taxon>
        <taxon>Ochrophyta</taxon>
        <taxon>Bacillariophyta</taxon>
        <taxon>Bacillariophyceae</taxon>
        <taxon>Bacillariophycidae</taxon>
        <taxon>Bacillariales</taxon>
        <taxon>Bacillariaceae</taxon>
        <taxon>Fragilariopsis</taxon>
    </lineage>
</organism>
<gene>
    <name evidence="2" type="ORF">FRACYDRAFT_268989</name>
</gene>
<dbReference type="AlphaFoldDB" id="A0A1E7FDZ1"/>
<feature type="compositionally biased region" description="Basic and acidic residues" evidence="1">
    <location>
        <begin position="122"/>
        <end position="143"/>
    </location>
</feature>
<reference evidence="2 3" key="1">
    <citation type="submission" date="2016-09" db="EMBL/GenBank/DDBJ databases">
        <title>Extensive genetic diversity and differential bi-allelic expression allows diatom success in the polar Southern Ocean.</title>
        <authorList>
            <consortium name="DOE Joint Genome Institute"/>
            <person name="Mock T."/>
            <person name="Otillar R.P."/>
            <person name="Strauss J."/>
            <person name="Dupont C."/>
            <person name="Frickenhaus S."/>
            <person name="Maumus F."/>
            <person name="Mcmullan M."/>
            <person name="Sanges R."/>
            <person name="Schmutz J."/>
            <person name="Toseland A."/>
            <person name="Valas R."/>
            <person name="Veluchamy A."/>
            <person name="Ward B.J."/>
            <person name="Allen A."/>
            <person name="Barry K."/>
            <person name="Falciatore A."/>
            <person name="Ferrante M."/>
            <person name="Fortunato A.E."/>
            <person name="Gloeckner G."/>
            <person name="Gruber A."/>
            <person name="Hipkin R."/>
            <person name="Janech M."/>
            <person name="Kroth P."/>
            <person name="Leese F."/>
            <person name="Lindquist E."/>
            <person name="Lyon B.R."/>
            <person name="Martin J."/>
            <person name="Mayer C."/>
            <person name="Parker M."/>
            <person name="Quesneville H."/>
            <person name="Raymond J."/>
            <person name="Uhlig C."/>
            <person name="Valentin K.U."/>
            <person name="Worden A.Z."/>
            <person name="Armbrust E.V."/>
            <person name="Bowler C."/>
            <person name="Green B."/>
            <person name="Moulton V."/>
            <person name="Van Oosterhout C."/>
            <person name="Grigoriev I."/>
        </authorList>
    </citation>
    <scope>NUCLEOTIDE SEQUENCE [LARGE SCALE GENOMIC DNA]</scope>
    <source>
        <strain evidence="2 3">CCMP1102</strain>
    </source>
</reference>
<dbReference type="OrthoDB" id="47361at2759"/>
<evidence type="ECO:0000256" key="1">
    <source>
        <dbReference type="SAM" id="MobiDB-lite"/>
    </source>
</evidence>
<dbReference type="KEGG" id="fcy:FRACYDRAFT_268989"/>
<dbReference type="InParanoid" id="A0A1E7FDZ1"/>
<evidence type="ECO:0000313" key="2">
    <source>
        <dbReference type="EMBL" id="OEU16398.1"/>
    </source>
</evidence>
<feature type="region of interest" description="Disordered" evidence="1">
    <location>
        <begin position="98"/>
        <end position="143"/>
    </location>
</feature>
<name>A0A1E7FDZ1_9STRA</name>
<sequence length="281" mass="31161">MAKQEQLALDIYKGEVKSLYTKCLLIAGVDANLAEQDTPTYTRFACKAWEFEGKRLKSLNDGIFGGTEGVLRPSTKSNKDRSTRDNVVTFQEHNNIRHNHNHDHNVAGSEFGNNNVASANPNDHDHNHDHATTNNGSEHDSAKCDARHMHRIGECGHRAIIHQPKDGTAPHIDFIVNDRVECYSGQDSMSLAGKSLDSAWPSKYKCKEVEESSCAKACGKNVPSSKFESGWAHLEPLVPEPKVFKLSDIIDTEDPEWTFDANEDVDGGVLGLFKLGRDSFT</sequence>
<evidence type="ECO:0000313" key="3">
    <source>
        <dbReference type="Proteomes" id="UP000095751"/>
    </source>
</evidence>